<gene>
    <name evidence="1" type="ORF">F3F73_03150</name>
</gene>
<sequence length="121" mass="13253">MFELKVLKPLTDKYDPEKKYKEGDTLLTDEIGRVNDLVARGICSIASVKPVSEKSQPGTEGSTKIQLFEKEFEVEEVKAALNAIGVSIAKNAGLPGVTKKLTELTEEQNKALSETLCKDPE</sequence>
<name>A0A7J4XNC0_9BACE</name>
<evidence type="ECO:0000313" key="1">
    <source>
        <dbReference type="EMBL" id="KAA3769432.1"/>
    </source>
</evidence>
<reference evidence="1 2" key="1">
    <citation type="journal article" date="2019" name="Nat. Med.">
        <title>A library of human gut bacterial isolates paired with longitudinal multiomics data enables mechanistic microbiome research.</title>
        <authorList>
            <person name="Poyet M."/>
            <person name="Groussin M."/>
            <person name="Gibbons S.M."/>
            <person name="Avila-Pacheco J."/>
            <person name="Jiang X."/>
            <person name="Kearney S.M."/>
            <person name="Perrotta A.R."/>
            <person name="Berdy B."/>
            <person name="Zhao S."/>
            <person name="Lieberman T.D."/>
            <person name="Swanson P.K."/>
            <person name="Smith M."/>
            <person name="Roesemann S."/>
            <person name="Alexander J.E."/>
            <person name="Rich S.A."/>
            <person name="Livny J."/>
            <person name="Vlamakis H."/>
            <person name="Clish C."/>
            <person name="Bullock K."/>
            <person name="Deik A."/>
            <person name="Scott J."/>
            <person name="Pierce K.A."/>
            <person name="Xavier R.J."/>
            <person name="Alm E.J."/>
        </authorList>
    </citation>
    <scope>NUCLEOTIDE SEQUENCE [LARGE SCALE GENOMIC DNA]</scope>
    <source>
        <strain evidence="1 2">BIOML-A10</strain>
    </source>
</reference>
<dbReference type="RefSeq" id="WP_130058618.1">
    <property type="nucleotide sequence ID" value="NZ_JADNPJ010000002.1"/>
</dbReference>
<accession>A0A7J4XNC0</accession>
<protein>
    <submittedName>
        <fullName evidence="1">Uncharacterized protein</fullName>
    </submittedName>
</protein>
<dbReference type="EMBL" id="VWMK01000002">
    <property type="protein sequence ID" value="KAA3769432.1"/>
    <property type="molecule type" value="Genomic_DNA"/>
</dbReference>
<dbReference type="Proteomes" id="UP000422221">
    <property type="component" value="Unassembled WGS sequence"/>
</dbReference>
<proteinExistence type="predicted"/>
<comment type="caution">
    <text evidence="1">The sequence shown here is derived from an EMBL/GenBank/DDBJ whole genome shotgun (WGS) entry which is preliminary data.</text>
</comment>
<organism evidence="1 2">
    <name type="scientific">Bacteroides salyersiae</name>
    <dbReference type="NCBI Taxonomy" id="291644"/>
    <lineage>
        <taxon>Bacteria</taxon>
        <taxon>Pseudomonadati</taxon>
        <taxon>Bacteroidota</taxon>
        <taxon>Bacteroidia</taxon>
        <taxon>Bacteroidales</taxon>
        <taxon>Bacteroidaceae</taxon>
        <taxon>Bacteroides</taxon>
    </lineage>
</organism>
<dbReference type="AlphaFoldDB" id="A0A7J4XNC0"/>
<evidence type="ECO:0000313" key="2">
    <source>
        <dbReference type="Proteomes" id="UP000422221"/>
    </source>
</evidence>